<proteinExistence type="predicted"/>
<evidence type="ECO:0000313" key="3">
    <source>
        <dbReference type="EMBL" id="CAE0707572.1"/>
    </source>
</evidence>
<evidence type="ECO:0000256" key="1">
    <source>
        <dbReference type="SAM" id="Phobius"/>
    </source>
</evidence>
<evidence type="ECO:0000256" key="2">
    <source>
        <dbReference type="SAM" id="SignalP"/>
    </source>
</evidence>
<name>A0A7S4A8U9_9STRA</name>
<feature type="signal peptide" evidence="2">
    <location>
        <begin position="1"/>
        <end position="18"/>
    </location>
</feature>
<keyword evidence="1" id="KW-0812">Transmembrane</keyword>
<organism evidence="3">
    <name type="scientific">Pseudo-nitzschia australis</name>
    <dbReference type="NCBI Taxonomy" id="44445"/>
    <lineage>
        <taxon>Eukaryota</taxon>
        <taxon>Sar</taxon>
        <taxon>Stramenopiles</taxon>
        <taxon>Ochrophyta</taxon>
        <taxon>Bacillariophyta</taxon>
        <taxon>Bacillariophyceae</taxon>
        <taxon>Bacillariophycidae</taxon>
        <taxon>Bacillariales</taxon>
        <taxon>Bacillariaceae</taxon>
        <taxon>Pseudo-nitzschia</taxon>
    </lineage>
</organism>
<keyword evidence="1" id="KW-1133">Transmembrane helix</keyword>
<gene>
    <name evidence="3" type="ORF">PAUS00366_LOCUS292</name>
</gene>
<feature type="chain" id="PRO_5030885707" description="Transmembrane protein 231" evidence="2">
    <location>
        <begin position="19"/>
        <end position="342"/>
    </location>
</feature>
<dbReference type="AlphaFoldDB" id="A0A7S4A8U9"/>
<sequence>MRFSPLIMLLAIASKANAGEGIGHNDLHTFSHVAYHNVENSCASDVENYCVRVVEEQPPLLMMFPLFGDPFLDWIFASSATAQNVPTPPEVHDLNQFIDQMFASSFLVSSASAAAAAGEEPPSSASTTVWFHELTPQTFIDTGITRLAAEKEPEEIPQLAQQLQKYGANLLHDVEAGSERHQMARRLTEMDTKTINYHVQLPFGRKNSCLKWAFEQELVSEKCSHSILVLEHTFVYESQQEAFFAKTGTVFCFYLIFTILLTRYAHGIRQGRLRLKRKIIQAVYTNPCIRKQVELDMGESIDHGVERDDDSLVSRREKKASQNKGVLQSKNIVCEGIPLQIV</sequence>
<reference evidence="3" key="1">
    <citation type="submission" date="2021-01" db="EMBL/GenBank/DDBJ databases">
        <authorList>
            <person name="Corre E."/>
            <person name="Pelletier E."/>
            <person name="Niang G."/>
            <person name="Scheremetjew M."/>
            <person name="Finn R."/>
            <person name="Kale V."/>
            <person name="Holt S."/>
            <person name="Cochrane G."/>
            <person name="Meng A."/>
            <person name="Brown T."/>
            <person name="Cohen L."/>
        </authorList>
    </citation>
    <scope>NUCLEOTIDE SEQUENCE</scope>
    <source>
        <strain evidence="3">10249 10 AB</strain>
    </source>
</reference>
<protein>
    <recommendedName>
        <fullName evidence="4">Transmembrane protein 231</fullName>
    </recommendedName>
</protein>
<accession>A0A7S4A8U9</accession>
<feature type="transmembrane region" description="Helical" evidence="1">
    <location>
        <begin position="243"/>
        <end position="265"/>
    </location>
</feature>
<keyword evidence="1" id="KW-0472">Membrane</keyword>
<keyword evidence="2" id="KW-0732">Signal</keyword>
<evidence type="ECO:0008006" key="4">
    <source>
        <dbReference type="Google" id="ProtNLM"/>
    </source>
</evidence>
<dbReference type="EMBL" id="HBIX01000361">
    <property type="protein sequence ID" value="CAE0707572.1"/>
    <property type="molecule type" value="Transcribed_RNA"/>
</dbReference>